<accession>A0ABR8MFV7</accession>
<dbReference type="RefSeq" id="WP_191199315.1">
    <property type="nucleotide sequence ID" value="NZ_BAAAPA010000009.1"/>
</dbReference>
<dbReference type="InterPro" id="IPR050109">
    <property type="entry name" value="HTH-type_TetR-like_transc_reg"/>
</dbReference>
<dbReference type="InterPro" id="IPR001647">
    <property type="entry name" value="HTH_TetR"/>
</dbReference>
<name>A0ABR8MFV7_9ACTN</name>
<dbReference type="SUPFAM" id="SSF46689">
    <property type="entry name" value="Homeodomain-like"/>
    <property type="match status" value="1"/>
</dbReference>
<evidence type="ECO:0000313" key="6">
    <source>
        <dbReference type="EMBL" id="MBD3914967.1"/>
    </source>
</evidence>
<proteinExistence type="predicted"/>
<dbReference type="PANTHER" id="PTHR30055:SF234">
    <property type="entry name" value="HTH-TYPE TRANSCRIPTIONAL REGULATOR BETI"/>
    <property type="match status" value="1"/>
</dbReference>
<evidence type="ECO:0000256" key="2">
    <source>
        <dbReference type="ARBA" id="ARBA00023125"/>
    </source>
</evidence>
<dbReference type="PROSITE" id="PS50977">
    <property type="entry name" value="HTH_TETR_2"/>
    <property type="match status" value="1"/>
</dbReference>
<dbReference type="Pfam" id="PF00440">
    <property type="entry name" value="TetR_N"/>
    <property type="match status" value="1"/>
</dbReference>
<sequence>MPRGTTARDDARTRIVEVAARRLQEHGTSAVTTRGVADDAGVQPPSIYRLFGDKDGLLDAVLEHVMTTYATQKAAAVAAQADDVDPVDDLRRSWARQIEFGLANPAVFALLSDPGRVRDSPGIRLGRQVLEGRVHRIAAAGLLAVDEPHAVEMIHAAGTGAVQALLATDPDGRDVRLPDAMLSAVLAQILVDGAPSRESGPIAAIAAVVAVRAVLPDLPGLSDAERELMGEWLDRVATAGP</sequence>
<evidence type="ECO:0000256" key="4">
    <source>
        <dbReference type="PROSITE-ProRule" id="PRU00335"/>
    </source>
</evidence>
<dbReference type="Gene3D" id="1.10.357.10">
    <property type="entry name" value="Tetracycline Repressor, domain 2"/>
    <property type="match status" value="1"/>
</dbReference>
<dbReference type="Proteomes" id="UP000649289">
    <property type="component" value="Unassembled WGS sequence"/>
</dbReference>
<keyword evidence="7" id="KW-1185">Reference proteome</keyword>
<feature type="domain" description="HTH tetR-type" evidence="5">
    <location>
        <begin position="9"/>
        <end position="69"/>
    </location>
</feature>
<organism evidence="6 7">
    <name type="scientific">Nocardioides hwasunensis</name>
    <dbReference type="NCBI Taxonomy" id="397258"/>
    <lineage>
        <taxon>Bacteria</taxon>
        <taxon>Bacillati</taxon>
        <taxon>Actinomycetota</taxon>
        <taxon>Actinomycetes</taxon>
        <taxon>Propionibacteriales</taxon>
        <taxon>Nocardioidaceae</taxon>
        <taxon>Nocardioides</taxon>
    </lineage>
</organism>
<dbReference type="PRINTS" id="PR00455">
    <property type="entry name" value="HTHTETR"/>
</dbReference>
<feature type="DNA-binding region" description="H-T-H motif" evidence="4">
    <location>
        <begin position="32"/>
        <end position="51"/>
    </location>
</feature>
<reference evidence="6 7" key="1">
    <citation type="submission" date="2020-09" db="EMBL/GenBank/DDBJ databases">
        <title>novel species in genus Nocardioides.</title>
        <authorList>
            <person name="Zhang G."/>
        </authorList>
    </citation>
    <scope>NUCLEOTIDE SEQUENCE [LARGE SCALE GENOMIC DNA]</scope>
    <source>
        <strain evidence="6 7">19197</strain>
    </source>
</reference>
<protein>
    <submittedName>
        <fullName evidence="6">TetR/AcrR family transcriptional regulator</fullName>
    </submittedName>
</protein>
<keyword evidence="3" id="KW-0804">Transcription</keyword>
<gene>
    <name evidence="6" type="ORF">IEZ25_10115</name>
</gene>
<evidence type="ECO:0000313" key="7">
    <source>
        <dbReference type="Proteomes" id="UP000649289"/>
    </source>
</evidence>
<evidence type="ECO:0000256" key="1">
    <source>
        <dbReference type="ARBA" id="ARBA00023015"/>
    </source>
</evidence>
<comment type="caution">
    <text evidence="6">The sequence shown here is derived from an EMBL/GenBank/DDBJ whole genome shotgun (WGS) entry which is preliminary data.</text>
</comment>
<dbReference type="InterPro" id="IPR009057">
    <property type="entry name" value="Homeodomain-like_sf"/>
</dbReference>
<evidence type="ECO:0000256" key="3">
    <source>
        <dbReference type="ARBA" id="ARBA00023163"/>
    </source>
</evidence>
<dbReference type="EMBL" id="JACXYY010000004">
    <property type="protein sequence ID" value="MBD3914967.1"/>
    <property type="molecule type" value="Genomic_DNA"/>
</dbReference>
<evidence type="ECO:0000259" key="5">
    <source>
        <dbReference type="PROSITE" id="PS50977"/>
    </source>
</evidence>
<dbReference type="PANTHER" id="PTHR30055">
    <property type="entry name" value="HTH-TYPE TRANSCRIPTIONAL REGULATOR RUTR"/>
    <property type="match status" value="1"/>
</dbReference>
<keyword evidence="1" id="KW-0805">Transcription regulation</keyword>
<keyword evidence="2 4" id="KW-0238">DNA-binding</keyword>